<dbReference type="GO" id="GO:0004176">
    <property type="term" value="F:ATP-dependent peptidase activity"/>
    <property type="evidence" value="ECO:0007669"/>
    <property type="project" value="InterPro"/>
</dbReference>
<sequence>MPIAAGFIAGAIMYLSLFMLYINDVMNGFIFIGLLLIFCFFTVILFFFLRKRKRQTRFFTSALSVLLILLAFDFQLLEYESATYTATGYMEPIDLLEDSGLYLLPVRIEPVAFIEDKEWLMEGFEAQNIDIYHIEPITNQDRYVSKNRWLAAFAGFTRDGMTEMEENLTSYGYSGLAFAEDFFELDNLKGNSAGLALGLKAMYDRGELQNAVPIGITGAIERDGTVSAVGGIREKLLTSEAEGFSHVILPELNFAEAHAAKQNESLDVEIHGVRDIEHAADVIRELNGSR</sequence>
<dbReference type="GO" id="GO:0006508">
    <property type="term" value="P:proteolysis"/>
    <property type="evidence" value="ECO:0007669"/>
    <property type="project" value="InterPro"/>
</dbReference>
<accession>A0A2W0HKL8</accession>
<dbReference type="Proteomes" id="UP000248066">
    <property type="component" value="Unassembled WGS sequence"/>
</dbReference>
<name>A0A2W0HKL8_9BACI</name>
<feature type="domain" description="Lon proteolytic" evidence="2">
    <location>
        <begin position="190"/>
        <end position="278"/>
    </location>
</feature>
<dbReference type="OrthoDB" id="2740268at2"/>
<dbReference type="EMBL" id="PDOF01000001">
    <property type="protein sequence ID" value="PYZ97642.1"/>
    <property type="molecule type" value="Genomic_DNA"/>
</dbReference>
<evidence type="ECO:0000313" key="4">
    <source>
        <dbReference type="Proteomes" id="UP000248066"/>
    </source>
</evidence>
<evidence type="ECO:0000256" key="1">
    <source>
        <dbReference type="SAM" id="Phobius"/>
    </source>
</evidence>
<organism evidence="3 4">
    <name type="scientific">Alteribacter lacisalsi</name>
    <dbReference type="NCBI Taxonomy" id="2045244"/>
    <lineage>
        <taxon>Bacteria</taxon>
        <taxon>Bacillati</taxon>
        <taxon>Bacillota</taxon>
        <taxon>Bacilli</taxon>
        <taxon>Bacillales</taxon>
        <taxon>Bacillaceae</taxon>
        <taxon>Alteribacter</taxon>
    </lineage>
</organism>
<evidence type="ECO:0000313" key="3">
    <source>
        <dbReference type="EMBL" id="PYZ97642.1"/>
    </source>
</evidence>
<comment type="caution">
    <text evidence="3">The sequence shown here is derived from an EMBL/GenBank/DDBJ whole genome shotgun (WGS) entry which is preliminary data.</text>
</comment>
<evidence type="ECO:0000259" key="2">
    <source>
        <dbReference type="Pfam" id="PF05362"/>
    </source>
</evidence>
<protein>
    <recommendedName>
        <fullName evidence="2">Lon proteolytic domain-containing protein</fullName>
    </recommendedName>
</protein>
<feature type="transmembrane region" description="Helical" evidence="1">
    <location>
        <begin position="5"/>
        <end position="22"/>
    </location>
</feature>
<dbReference type="InterPro" id="IPR020568">
    <property type="entry name" value="Ribosomal_Su5_D2-typ_SF"/>
</dbReference>
<feature type="transmembrane region" description="Helical" evidence="1">
    <location>
        <begin position="28"/>
        <end position="49"/>
    </location>
</feature>
<dbReference type="InterPro" id="IPR014721">
    <property type="entry name" value="Ribsml_uS5_D2-typ_fold_subgr"/>
</dbReference>
<gene>
    <name evidence="3" type="ORF">CR205_03340</name>
</gene>
<keyword evidence="4" id="KW-1185">Reference proteome</keyword>
<feature type="transmembrane region" description="Helical" evidence="1">
    <location>
        <begin position="58"/>
        <end position="77"/>
    </location>
</feature>
<dbReference type="RefSeq" id="WP_110516922.1">
    <property type="nucleotide sequence ID" value="NZ_PDOF01000001.1"/>
</dbReference>
<dbReference type="Gene3D" id="3.30.230.10">
    <property type="match status" value="1"/>
</dbReference>
<keyword evidence="1" id="KW-1133">Transmembrane helix</keyword>
<keyword evidence="1" id="KW-0812">Transmembrane</keyword>
<dbReference type="Pfam" id="PF05362">
    <property type="entry name" value="Lon_C"/>
    <property type="match status" value="1"/>
</dbReference>
<dbReference type="SUPFAM" id="SSF54211">
    <property type="entry name" value="Ribosomal protein S5 domain 2-like"/>
    <property type="match status" value="1"/>
</dbReference>
<reference evidence="3 4" key="1">
    <citation type="submission" date="2017-10" db="EMBL/GenBank/DDBJ databases">
        <title>Bacillus sp. nov., a halophilic bacterium isolated from a Yangshapao Lake.</title>
        <authorList>
            <person name="Wang H."/>
        </authorList>
    </citation>
    <scope>NUCLEOTIDE SEQUENCE [LARGE SCALE GENOMIC DNA]</scope>
    <source>
        <strain evidence="3 4">YSP-3</strain>
    </source>
</reference>
<dbReference type="GO" id="GO:0004252">
    <property type="term" value="F:serine-type endopeptidase activity"/>
    <property type="evidence" value="ECO:0007669"/>
    <property type="project" value="InterPro"/>
</dbReference>
<proteinExistence type="predicted"/>
<keyword evidence="1" id="KW-0472">Membrane</keyword>
<dbReference type="AlphaFoldDB" id="A0A2W0HKL8"/>
<dbReference type="InterPro" id="IPR008269">
    <property type="entry name" value="Lon_proteolytic"/>
</dbReference>